<comment type="similarity">
    <text evidence="2 8">Belongs to the 4-toluene sulfonate uptake permease (TSUP) (TC 2.A.102) family.</text>
</comment>
<dbReference type="InterPro" id="IPR002781">
    <property type="entry name" value="TM_pro_TauE-like"/>
</dbReference>
<keyword evidence="5 8" id="KW-0812">Transmembrane</keyword>
<evidence type="ECO:0000256" key="4">
    <source>
        <dbReference type="ARBA" id="ARBA00022475"/>
    </source>
</evidence>
<dbReference type="GO" id="GO:0005886">
    <property type="term" value="C:plasma membrane"/>
    <property type="evidence" value="ECO:0007669"/>
    <property type="project" value="UniProtKB-SubCell"/>
</dbReference>
<dbReference type="EMBL" id="LSTO01000001">
    <property type="protein sequence ID" value="OWW22222.1"/>
    <property type="molecule type" value="Genomic_DNA"/>
</dbReference>
<evidence type="ECO:0000256" key="6">
    <source>
        <dbReference type="ARBA" id="ARBA00022989"/>
    </source>
</evidence>
<evidence type="ECO:0000256" key="7">
    <source>
        <dbReference type="ARBA" id="ARBA00023136"/>
    </source>
</evidence>
<evidence type="ECO:0000256" key="2">
    <source>
        <dbReference type="ARBA" id="ARBA00009142"/>
    </source>
</evidence>
<dbReference type="Proteomes" id="UP000197535">
    <property type="component" value="Unassembled WGS sequence"/>
</dbReference>
<name>A0A254TLM3_9BURK</name>
<sequence>MLPLLCAADLVGLRNYIGRWNRAVLRTMLMGGMAGIALGALSFGKLDANGLRLMVGAIAIVFSVYYFIGNRVSRAPADPSVRRGLFWSALSGYTSFVAHAGGPPAMAYLIPQRMEKMTYVATMNGFFMTMNMVKLVPYSLLGQFDAHTLMTSLLLLPLVPVGVRAGQWLQGKINHFWFYQLAQVCLLVSGLQLVWMALR</sequence>
<evidence type="ECO:0000256" key="8">
    <source>
        <dbReference type="RuleBase" id="RU363041"/>
    </source>
</evidence>
<feature type="transmembrane region" description="Helical" evidence="8">
    <location>
        <begin position="117"/>
        <end position="140"/>
    </location>
</feature>
<proteinExistence type="inferred from homology"/>
<evidence type="ECO:0000256" key="3">
    <source>
        <dbReference type="ARBA" id="ARBA00022448"/>
    </source>
</evidence>
<evidence type="ECO:0000313" key="9">
    <source>
        <dbReference type="EMBL" id="OWW22222.1"/>
    </source>
</evidence>
<dbReference type="InterPro" id="IPR052017">
    <property type="entry name" value="TSUP"/>
</dbReference>
<keyword evidence="10" id="KW-1185">Reference proteome</keyword>
<feature type="transmembrane region" description="Helical" evidence="8">
    <location>
        <begin position="23"/>
        <end position="43"/>
    </location>
</feature>
<dbReference type="AlphaFoldDB" id="A0A254TLM3"/>
<feature type="transmembrane region" description="Helical" evidence="8">
    <location>
        <begin position="50"/>
        <end position="68"/>
    </location>
</feature>
<reference evidence="9 10" key="1">
    <citation type="submission" date="2016-02" db="EMBL/GenBank/DDBJ databases">
        <authorList>
            <person name="Wen L."/>
            <person name="He K."/>
            <person name="Yang H."/>
        </authorList>
    </citation>
    <scope>NUCLEOTIDE SEQUENCE [LARGE SCALE GENOMIC DNA]</scope>
    <source>
        <strain evidence="9 10">TSA40</strain>
    </source>
</reference>
<protein>
    <recommendedName>
        <fullName evidence="8">Probable membrane transporter protein</fullName>
    </recommendedName>
</protein>
<organism evidence="9 10">
    <name type="scientific">Noviherbaspirillum denitrificans</name>
    <dbReference type="NCBI Taxonomy" id="1968433"/>
    <lineage>
        <taxon>Bacteria</taxon>
        <taxon>Pseudomonadati</taxon>
        <taxon>Pseudomonadota</taxon>
        <taxon>Betaproteobacteria</taxon>
        <taxon>Burkholderiales</taxon>
        <taxon>Oxalobacteraceae</taxon>
        <taxon>Noviherbaspirillum</taxon>
    </lineage>
</organism>
<keyword evidence="3" id="KW-0813">Transport</keyword>
<evidence type="ECO:0000313" key="10">
    <source>
        <dbReference type="Proteomes" id="UP000197535"/>
    </source>
</evidence>
<comment type="subcellular location">
    <subcellularLocation>
        <location evidence="1 8">Cell membrane</location>
        <topology evidence="1 8">Multi-pass membrane protein</topology>
    </subcellularLocation>
</comment>
<dbReference type="PANTHER" id="PTHR30269">
    <property type="entry name" value="TRANSMEMBRANE PROTEIN YFCA"/>
    <property type="match status" value="1"/>
</dbReference>
<keyword evidence="6 8" id="KW-1133">Transmembrane helix</keyword>
<comment type="caution">
    <text evidence="9">The sequence shown here is derived from an EMBL/GenBank/DDBJ whole genome shotgun (WGS) entry which is preliminary data.</text>
</comment>
<dbReference type="PANTHER" id="PTHR30269:SF37">
    <property type="entry name" value="MEMBRANE TRANSPORTER PROTEIN"/>
    <property type="match status" value="1"/>
</dbReference>
<evidence type="ECO:0000256" key="5">
    <source>
        <dbReference type="ARBA" id="ARBA00022692"/>
    </source>
</evidence>
<dbReference type="Pfam" id="PF01925">
    <property type="entry name" value="TauE"/>
    <property type="match status" value="1"/>
</dbReference>
<evidence type="ECO:0000256" key="1">
    <source>
        <dbReference type="ARBA" id="ARBA00004651"/>
    </source>
</evidence>
<keyword evidence="4 8" id="KW-1003">Cell membrane</keyword>
<feature type="transmembrane region" description="Helical" evidence="8">
    <location>
        <begin position="88"/>
        <end position="110"/>
    </location>
</feature>
<gene>
    <name evidence="9" type="ORF">AYR66_24705</name>
</gene>
<keyword evidence="7 8" id="KW-0472">Membrane</keyword>
<feature type="transmembrane region" description="Helical" evidence="8">
    <location>
        <begin position="177"/>
        <end position="198"/>
    </location>
</feature>
<accession>A0A254TLM3</accession>